<comment type="similarity">
    <text evidence="1 4">Belongs to the FGGY kinase family.</text>
</comment>
<dbReference type="PROSITE" id="PS00445">
    <property type="entry name" value="FGGY_KINASES_2"/>
    <property type="match status" value="1"/>
</dbReference>
<dbReference type="Gene3D" id="3.30.420.40">
    <property type="match status" value="2"/>
</dbReference>
<evidence type="ECO:0000259" key="6">
    <source>
        <dbReference type="Pfam" id="PF02782"/>
    </source>
</evidence>
<evidence type="ECO:0000256" key="1">
    <source>
        <dbReference type="ARBA" id="ARBA00009156"/>
    </source>
</evidence>
<dbReference type="RefSeq" id="WP_136989938.1">
    <property type="nucleotide sequence ID" value="NZ_SZPQ01000011.1"/>
</dbReference>
<evidence type="ECO:0000313" key="7">
    <source>
        <dbReference type="EMBL" id="TKI06499.1"/>
    </source>
</evidence>
<dbReference type="InterPro" id="IPR018485">
    <property type="entry name" value="FGGY_C"/>
</dbReference>
<dbReference type="InterPro" id="IPR000577">
    <property type="entry name" value="Carb_kinase_FGGY"/>
</dbReference>
<comment type="caution">
    <text evidence="7">The sequence shown here is derived from an EMBL/GenBank/DDBJ whole genome shotgun (WGS) entry which is preliminary data.</text>
</comment>
<dbReference type="Proteomes" id="UP000305202">
    <property type="component" value="Unassembled WGS sequence"/>
</dbReference>
<dbReference type="PANTHER" id="PTHR43095:SF3">
    <property type="entry name" value="L-XYLULOSE_3-KETO-L-GULONATE KINASE"/>
    <property type="match status" value="1"/>
</dbReference>
<keyword evidence="8" id="KW-1185">Reference proteome</keyword>
<dbReference type="InterPro" id="IPR043129">
    <property type="entry name" value="ATPase_NBD"/>
</dbReference>
<gene>
    <name evidence="7" type="ORF">FCN80_09560</name>
</gene>
<evidence type="ECO:0000256" key="3">
    <source>
        <dbReference type="ARBA" id="ARBA00022777"/>
    </source>
</evidence>
<accession>A0ABY2SLK5</accession>
<feature type="domain" description="Carbohydrate kinase FGGY N-terminal" evidence="5">
    <location>
        <begin position="4"/>
        <end position="248"/>
    </location>
</feature>
<keyword evidence="3 4" id="KW-0418">Kinase</keyword>
<dbReference type="PIRSF" id="PIRSF000538">
    <property type="entry name" value="GlpK"/>
    <property type="match status" value="1"/>
</dbReference>
<name>A0ABY2SLK5_9HYPH</name>
<organism evidence="7 8">
    <name type="scientific">Martelella alba</name>
    <dbReference type="NCBI Taxonomy" id="2590451"/>
    <lineage>
        <taxon>Bacteria</taxon>
        <taxon>Pseudomonadati</taxon>
        <taxon>Pseudomonadota</taxon>
        <taxon>Alphaproteobacteria</taxon>
        <taxon>Hyphomicrobiales</taxon>
        <taxon>Aurantimonadaceae</taxon>
        <taxon>Martelella</taxon>
    </lineage>
</organism>
<dbReference type="SUPFAM" id="SSF53067">
    <property type="entry name" value="Actin-like ATPase domain"/>
    <property type="match status" value="2"/>
</dbReference>
<dbReference type="EMBL" id="SZPQ01000011">
    <property type="protein sequence ID" value="TKI06499.1"/>
    <property type="molecule type" value="Genomic_DNA"/>
</dbReference>
<dbReference type="Pfam" id="PF00370">
    <property type="entry name" value="FGGY_N"/>
    <property type="match status" value="1"/>
</dbReference>
<dbReference type="InterPro" id="IPR018484">
    <property type="entry name" value="FGGY_N"/>
</dbReference>
<dbReference type="InterPro" id="IPR018483">
    <property type="entry name" value="Carb_kinase_FGGY_CS"/>
</dbReference>
<protein>
    <submittedName>
        <fullName evidence="7">Carbohydrate kinase</fullName>
    </submittedName>
</protein>
<evidence type="ECO:0000256" key="4">
    <source>
        <dbReference type="RuleBase" id="RU003733"/>
    </source>
</evidence>
<dbReference type="Pfam" id="PF02782">
    <property type="entry name" value="FGGY_C"/>
    <property type="match status" value="1"/>
</dbReference>
<keyword evidence="2 4" id="KW-0808">Transferase</keyword>
<dbReference type="CDD" id="cd07802">
    <property type="entry name" value="ASKHA_NBD_FGGY_EcLyxK-like"/>
    <property type="match status" value="1"/>
</dbReference>
<proteinExistence type="inferred from homology"/>
<feature type="domain" description="Carbohydrate kinase FGGY C-terminal" evidence="6">
    <location>
        <begin position="257"/>
        <end position="440"/>
    </location>
</feature>
<dbReference type="InterPro" id="IPR050406">
    <property type="entry name" value="FGGY_Carb_Kinase"/>
</dbReference>
<sequence>MSQILGIDAGNTMIKAVLFDLSGHVLSVAECAGQTRHPQEGYAERPVADIWHGVSEAVTRCLRQAGPLADNVIAVGAAGHGNGLYALDRQHQPLFGIQSIDQRAVETVQALTTCGNDKPIYRLSLQKPWPAATPVLISWIKQHQPDRWRQAAYLLCAKDVIAHFLCGVVSADYSDAAGAGLIDYRLRGYSRELMALYGIEDALPRLPALRESCDIVGCVTAQAARLTGLPAGIPVVAGIFDVVASAIGSGVVNIGEASIVAGTWSINQVVVGHPDYRRPVFMNSIIEKDRFMAIEASATSAANLDWFLREFDDGRAGQGAARSSDSVAQVQPNAQLPLYHPYLYSGRKAEPAKAGFYGLGGWHTRADMLFALFEGVTFAHRAHIDRLRAAGIAFRQATLSGGAARSCIWPQMFADVLGIPIRVSECKETGALGAALCAGVGVGIWRNLADAARLAVQINPGERVPRPERGAFHEDRYRLFKRLERAMSEVWRQGS</sequence>
<reference evidence="7 8" key="1">
    <citation type="submission" date="2019-04" db="EMBL/GenBank/DDBJ databases">
        <authorList>
            <person name="Li M."/>
            <person name="Gao C."/>
        </authorList>
    </citation>
    <scope>NUCLEOTIDE SEQUENCE [LARGE SCALE GENOMIC DNA]</scope>
    <source>
        <strain evidence="7 8">BGMRC 2031</strain>
    </source>
</reference>
<dbReference type="GO" id="GO:0016301">
    <property type="term" value="F:kinase activity"/>
    <property type="evidence" value="ECO:0007669"/>
    <property type="project" value="UniProtKB-KW"/>
</dbReference>
<dbReference type="PANTHER" id="PTHR43095">
    <property type="entry name" value="SUGAR KINASE"/>
    <property type="match status" value="1"/>
</dbReference>
<evidence type="ECO:0000256" key="2">
    <source>
        <dbReference type="ARBA" id="ARBA00022679"/>
    </source>
</evidence>
<evidence type="ECO:0000313" key="8">
    <source>
        <dbReference type="Proteomes" id="UP000305202"/>
    </source>
</evidence>
<evidence type="ECO:0000259" key="5">
    <source>
        <dbReference type="Pfam" id="PF00370"/>
    </source>
</evidence>